<accession>A0AA39Y014</accession>
<evidence type="ECO:0000313" key="2">
    <source>
        <dbReference type="Proteomes" id="UP001175001"/>
    </source>
</evidence>
<dbReference type="AlphaFoldDB" id="A0AA39Y014"/>
<dbReference type="Proteomes" id="UP001175001">
    <property type="component" value="Unassembled WGS sequence"/>
</dbReference>
<name>A0AA39Y014_9PEZI</name>
<dbReference type="EMBL" id="JAUJDW010000069">
    <property type="protein sequence ID" value="KAK0642686.1"/>
    <property type="molecule type" value="Genomic_DNA"/>
</dbReference>
<organism evidence="1 2">
    <name type="scientific">Lasiodiplodia hormozganensis</name>
    <dbReference type="NCBI Taxonomy" id="869390"/>
    <lineage>
        <taxon>Eukaryota</taxon>
        <taxon>Fungi</taxon>
        <taxon>Dikarya</taxon>
        <taxon>Ascomycota</taxon>
        <taxon>Pezizomycotina</taxon>
        <taxon>Dothideomycetes</taxon>
        <taxon>Dothideomycetes incertae sedis</taxon>
        <taxon>Botryosphaeriales</taxon>
        <taxon>Botryosphaeriaceae</taxon>
        <taxon>Lasiodiplodia</taxon>
    </lineage>
</organism>
<gene>
    <name evidence="1" type="ORF">DIS24_g8800</name>
</gene>
<evidence type="ECO:0000313" key="1">
    <source>
        <dbReference type="EMBL" id="KAK0642686.1"/>
    </source>
</evidence>
<protein>
    <submittedName>
        <fullName evidence="1">Uncharacterized protein</fullName>
    </submittedName>
</protein>
<comment type="caution">
    <text evidence="1">The sequence shown here is derived from an EMBL/GenBank/DDBJ whole genome shotgun (WGS) entry which is preliminary data.</text>
</comment>
<proteinExistence type="predicted"/>
<reference evidence="1" key="1">
    <citation type="submission" date="2023-06" db="EMBL/GenBank/DDBJ databases">
        <title>Multi-omics analyses reveal the molecular pathogenesis toolkit of Lasiodiplodia hormozganensis, a cross-kingdom pathogen.</title>
        <authorList>
            <person name="Felix C."/>
            <person name="Meneses R."/>
            <person name="Goncalves M.F.M."/>
            <person name="Tilleman L."/>
            <person name="Duarte A.S."/>
            <person name="Jorrin-Novo J.V."/>
            <person name="Van De Peer Y."/>
            <person name="Deforce D."/>
            <person name="Van Nieuwerburgh F."/>
            <person name="Esteves A.C."/>
            <person name="Alves A."/>
        </authorList>
    </citation>
    <scope>NUCLEOTIDE SEQUENCE</scope>
    <source>
        <strain evidence="1">CBS 339.90</strain>
    </source>
</reference>
<sequence>MLDSGALATTRPPGFFLAYEAILDAGASGHDAHLLLEEAAKQDELDTVRRILDAGARVELVPPCRSSRVAQAFLKTGATLDPERFLTHAVRWNSLDLLKWLDKRYGPSVPPEGFGCALRDASNDMLSQRLVQRTLNGRGFGFVLPCYHLT</sequence>
<keyword evidence="2" id="KW-1185">Reference proteome</keyword>